<keyword evidence="4" id="KW-0804">Transcription</keyword>
<evidence type="ECO:0000256" key="1">
    <source>
        <dbReference type="ARBA" id="ARBA00004123"/>
    </source>
</evidence>
<dbReference type="GO" id="GO:0003677">
    <property type="term" value="F:DNA binding"/>
    <property type="evidence" value="ECO:0007669"/>
    <property type="project" value="UniProtKB-KW"/>
</dbReference>
<evidence type="ECO:0000256" key="2">
    <source>
        <dbReference type="ARBA" id="ARBA00023015"/>
    </source>
</evidence>
<evidence type="ECO:0000256" key="4">
    <source>
        <dbReference type="ARBA" id="ARBA00023163"/>
    </source>
</evidence>
<organism evidence="6 7">
    <name type="scientific">Arachis hypogaea</name>
    <name type="common">Peanut</name>
    <dbReference type="NCBI Taxonomy" id="3818"/>
    <lineage>
        <taxon>Eukaryota</taxon>
        <taxon>Viridiplantae</taxon>
        <taxon>Streptophyta</taxon>
        <taxon>Embryophyta</taxon>
        <taxon>Tracheophyta</taxon>
        <taxon>Spermatophyta</taxon>
        <taxon>Magnoliopsida</taxon>
        <taxon>eudicotyledons</taxon>
        <taxon>Gunneridae</taxon>
        <taxon>Pentapetalae</taxon>
        <taxon>rosids</taxon>
        <taxon>fabids</taxon>
        <taxon>Fabales</taxon>
        <taxon>Fabaceae</taxon>
        <taxon>Papilionoideae</taxon>
        <taxon>50 kb inversion clade</taxon>
        <taxon>dalbergioids sensu lato</taxon>
        <taxon>Dalbergieae</taxon>
        <taxon>Pterocarpus clade</taxon>
        <taxon>Arachis</taxon>
    </lineage>
</organism>
<evidence type="ECO:0000313" key="7">
    <source>
        <dbReference type="Proteomes" id="UP000289738"/>
    </source>
</evidence>
<gene>
    <name evidence="6" type="ORF">Ahy_A09g043075</name>
</gene>
<keyword evidence="7" id="KW-1185">Reference proteome</keyword>
<dbReference type="InterPro" id="IPR015300">
    <property type="entry name" value="DNA-bd_pseudobarrel_sf"/>
</dbReference>
<protein>
    <recommendedName>
        <fullName evidence="8">TF-B3 domain-containing protein</fullName>
    </recommendedName>
</protein>
<dbReference type="GO" id="GO:0005634">
    <property type="term" value="C:nucleus"/>
    <property type="evidence" value="ECO:0007669"/>
    <property type="project" value="UniProtKB-SubCell"/>
</dbReference>
<comment type="caution">
    <text evidence="6">The sequence shown here is derived from an EMBL/GenBank/DDBJ whole genome shotgun (WGS) entry which is preliminary data.</text>
</comment>
<evidence type="ECO:0008006" key="8">
    <source>
        <dbReference type="Google" id="ProtNLM"/>
    </source>
</evidence>
<keyword evidence="5" id="KW-0539">Nucleus</keyword>
<evidence type="ECO:0000256" key="5">
    <source>
        <dbReference type="ARBA" id="ARBA00023242"/>
    </source>
</evidence>
<sequence>MTSSKDKGKRVQAMDDGTTQSYKLRFLKPVIRPSMFKLSLPITPDELPNRTPYLDLVVPEGRNNPCRGKIALTRGWEEFYQMYKINLDSVLYFTHKGNSTFQVRIFDFGGIENSYQVRDPEEPPYVRTGNYEIAKCINIPPSASARAVTAKVKSKWPFL</sequence>
<dbReference type="AlphaFoldDB" id="A0A445BHG7"/>
<name>A0A445BHG7_ARAHY</name>
<evidence type="ECO:0000313" key="6">
    <source>
        <dbReference type="EMBL" id="RYR38120.1"/>
    </source>
</evidence>
<dbReference type="EMBL" id="SDMP01000009">
    <property type="protein sequence ID" value="RYR38120.1"/>
    <property type="molecule type" value="Genomic_DNA"/>
</dbReference>
<evidence type="ECO:0000256" key="3">
    <source>
        <dbReference type="ARBA" id="ARBA00023125"/>
    </source>
</evidence>
<proteinExistence type="predicted"/>
<reference evidence="6 7" key="1">
    <citation type="submission" date="2019-01" db="EMBL/GenBank/DDBJ databases">
        <title>Sequencing of cultivated peanut Arachis hypogaea provides insights into genome evolution and oil improvement.</title>
        <authorList>
            <person name="Chen X."/>
        </authorList>
    </citation>
    <scope>NUCLEOTIDE SEQUENCE [LARGE SCALE GENOMIC DNA]</scope>
    <source>
        <strain evidence="7">cv. Fuhuasheng</strain>
        <tissue evidence="6">Leaves</tissue>
    </source>
</reference>
<dbReference type="Gene3D" id="2.40.330.10">
    <property type="entry name" value="DNA-binding pseudobarrel domain"/>
    <property type="match status" value="1"/>
</dbReference>
<keyword evidence="3" id="KW-0238">DNA-binding</keyword>
<keyword evidence="2" id="KW-0805">Transcription regulation</keyword>
<accession>A0A445BHG7</accession>
<dbReference type="Proteomes" id="UP000289738">
    <property type="component" value="Chromosome A09"/>
</dbReference>
<comment type="subcellular location">
    <subcellularLocation>
        <location evidence="1">Nucleus</location>
    </subcellularLocation>
</comment>
<dbReference type="SUPFAM" id="SSF101936">
    <property type="entry name" value="DNA-binding pseudobarrel domain"/>
    <property type="match status" value="1"/>
</dbReference>